<accession>A0A037ZF76</accession>
<comment type="caution">
    <text evidence="2">The sequence shown here is derived from an EMBL/GenBank/DDBJ whole genome shotgun (WGS) entry which is preliminary data.</text>
</comment>
<keyword evidence="1" id="KW-0732">Signal</keyword>
<organism evidence="2 3">
    <name type="scientific">Actibacterium mucosum KCTC 23349</name>
    <dbReference type="NCBI Taxonomy" id="1454373"/>
    <lineage>
        <taxon>Bacteria</taxon>
        <taxon>Pseudomonadati</taxon>
        <taxon>Pseudomonadota</taxon>
        <taxon>Alphaproteobacteria</taxon>
        <taxon>Rhodobacterales</taxon>
        <taxon>Roseobacteraceae</taxon>
        <taxon>Actibacterium</taxon>
    </lineage>
</organism>
<evidence type="ECO:0000313" key="2">
    <source>
        <dbReference type="EMBL" id="KAJ54196.1"/>
    </source>
</evidence>
<reference evidence="2 3" key="1">
    <citation type="submission" date="2014-03" db="EMBL/GenBank/DDBJ databases">
        <title>Draft Genome Sequence of Actibacterium mucosum KCTC 23349, a Marine Alphaproteobacterium with Complex Ionic Requirements Isolated from Mediterranean Seawater at Malvarrosa Beach, Valencia, Spain.</title>
        <authorList>
            <person name="Arahal D.R."/>
            <person name="Shao Z."/>
            <person name="Lai Q."/>
            <person name="Pujalte M.J."/>
        </authorList>
    </citation>
    <scope>NUCLEOTIDE SEQUENCE [LARGE SCALE GENOMIC DNA]</scope>
    <source>
        <strain evidence="2 3">KCTC 23349</strain>
    </source>
</reference>
<keyword evidence="3" id="KW-1185">Reference proteome</keyword>
<dbReference type="STRING" id="1454373.ACMU_03680"/>
<evidence type="ECO:0000256" key="1">
    <source>
        <dbReference type="ARBA" id="ARBA00022729"/>
    </source>
</evidence>
<dbReference type="InterPro" id="IPR028994">
    <property type="entry name" value="Integrin_alpha_N"/>
</dbReference>
<evidence type="ECO:0000313" key="3">
    <source>
        <dbReference type="Proteomes" id="UP000026249"/>
    </source>
</evidence>
<evidence type="ECO:0008006" key="4">
    <source>
        <dbReference type="Google" id="ProtNLM"/>
    </source>
</evidence>
<dbReference type="Pfam" id="PF13517">
    <property type="entry name" value="FG-GAP_3"/>
    <property type="match status" value="1"/>
</dbReference>
<dbReference type="EMBL" id="JFKE01000010">
    <property type="protein sequence ID" value="KAJ54196.1"/>
    <property type="molecule type" value="Genomic_DNA"/>
</dbReference>
<name>A0A037ZF76_9RHOB</name>
<sequence length="291" mass="32016">MPQAPRLPQRLWETVLRGALLVLICVAPGFAAACPPDFRPFGDAGRSTKTFFRNVNGVAGRHVKWAPFGAKITLHAGYSAETNEYGHGILGPLTDRKTLNITMAQEGDNNNKFSCPRGDHLPLGAVFEDVMPRFADVDQDGMPEIITVVSDANLGAQLRIYDIHGNQLAATPHIGTRFRWLAPIGAADLDGDGHVEIAYIDRPHLARLLRIWRYRDGRLEHVADMPGLTNHRIGEDFITGGIRDCGDGPEVLVADARWREVMAVRFDGRIQATPIGLFRNTEQVANLLACP</sequence>
<dbReference type="OrthoDB" id="58662at2"/>
<dbReference type="SUPFAM" id="SSF69318">
    <property type="entry name" value="Integrin alpha N-terminal domain"/>
    <property type="match status" value="1"/>
</dbReference>
<proteinExistence type="predicted"/>
<dbReference type="InterPro" id="IPR013517">
    <property type="entry name" value="FG-GAP"/>
</dbReference>
<gene>
    <name evidence="2" type="ORF">ACMU_03680</name>
</gene>
<protein>
    <recommendedName>
        <fullName evidence="4">Integrin</fullName>
    </recommendedName>
</protein>
<dbReference type="PROSITE" id="PS51257">
    <property type="entry name" value="PROKAR_LIPOPROTEIN"/>
    <property type="match status" value="1"/>
</dbReference>
<dbReference type="Proteomes" id="UP000026249">
    <property type="component" value="Unassembled WGS sequence"/>
</dbReference>
<dbReference type="AlphaFoldDB" id="A0A037ZF76"/>